<dbReference type="OrthoDB" id="8963429at2759"/>
<reference evidence="2" key="1">
    <citation type="submission" date="2022-11" db="UniProtKB">
        <authorList>
            <consortium name="EnsemblMetazoa"/>
        </authorList>
    </citation>
    <scope>IDENTIFICATION</scope>
</reference>
<dbReference type="EnsemblMetazoa" id="XM_038219742.1">
    <property type="protein sequence ID" value="XP_038075670.1"/>
    <property type="gene ID" value="LOC119743341"/>
</dbReference>
<evidence type="ECO:0000313" key="2">
    <source>
        <dbReference type="EnsemblMetazoa" id="XP_038075670.1"/>
    </source>
</evidence>
<protein>
    <submittedName>
        <fullName evidence="2">Uncharacterized protein</fullName>
    </submittedName>
</protein>
<organism evidence="2 3">
    <name type="scientific">Patiria miniata</name>
    <name type="common">Bat star</name>
    <name type="synonym">Asterina miniata</name>
    <dbReference type="NCBI Taxonomy" id="46514"/>
    <lineage>
        <taxon>Eukaryota</taxon>
        <taxon>Metazoa</taxon>
        <taxon>Echinodermata</taxon>
        <taxon>Eleutherozoa</taxon>
        <taxon>Asterozoa</taxon>
        <taxon>Asteroidea</taxon>
        <taxon>Valvatacea</taxon>
        <taxon>Valvatida</taxon>
        <taxon>Asterinidae</taxon>
        <taxon>Patiria</taxon>
    </lineage>
</organism>
<proteinExistence type="predicted"/>
<name>A0A914BIE2_PATMI</name>
<dbReference type="GeneID" id="119743341"/>
<dbReference type="Proteomes" id="UP000887568">
    <property type="component" value="Unplaced"/>
</dbReference>
<dbReference type="PANTHER" id="PTHR21301:SF11">
    <property type="entry name" value="GIY-YIG DOMAIN-CONTAINING PROTEIN"/>
    <property type="match status" value="1"/>
</dbReference>
<accession>A0A914BIE2</accession>
<dbReference type="OMA" id="TEDHHIN"/>
<feature type="region of interest" description="Disordered" evidence="1">
    <location>
        <begin position="42"/>
        <end position="70"/>
    </location>
</feature>
<evidence type="ECO:0000313" key="3">
    <source>
        <dbReference type="Proteomes" id="UP000887568"/>
    </source>
</evidence>
<dbReference type="CDD" id="cd10442">
    <property type="entry name" value="GIY-YIG_PLEs"/>
    <property type="match status" value="1"/>
</dbReference>
<sequence length="187" mass="21423">MEQEQNNTLAFLDVQVTREKDGSIDLPHNSLQANAHRLIPTQDILPPPTLQVSSQQHPPPPSYNTCDPSPSQLRVFSQANIKVYHTAPHKIQAQLQTHKDKQDLNTMAGGYSIPCKCGNVYIGEKRRELKTKIKEHQAHGRKGEIDKSAIIKHSHEQDHRIHWDQARIIAAVTHWHPRRIREAIKIY</sequence>
<evidence type="ECO:0000256" key="1">
    <source>
        <dbReference type="SAM" id="MobiDB-lite"/>
    </source>
</evidence>
<keyword evidence="3" id="KW-1185">Reference proteome</keyword>
<dbReference type="AlphaFoldDB" id="A0A914BIE2"/>
<dbReference type="PANTHER" id="PTHR21301">
    <property type="entry name" value="REVERSE TRANSCRIPTASE"/>
    <property type="match status" value="1"/>
</dbReference>
<dbReference type="RefSeq" id="XP_038075670.1">
    <property type="nucleotide sequence ID" value="XM_038219742.1"/>
</dbReference>